<evidence type="ECO:0000313" key="3">
    <source>
        <dbReference type="Proteomes" id="UP000076998"/>
    </source>
</evidence>
<dbReference type="Proteomes" id="UP000076998">
    <property type="component" value="Unassembled WGS sequence"/>
</dbReference>
<keyword evidence="1" id="KW-0472">Membrane</keyword>
<evidence type="ECO:0000256" key="1">
    <source>
        <dbReference type="SAM" id="Phobius"/>
    </source>
</evidence>
<accession>A0A177K9U7</accession>
<reference evidence="2 3" key="1">
    <citation type="submission" date="2016-02" db="EMBL/GenBank/DDBJ databases">
        <authorList>
            <person name="Wen L."/>
            <person name="He K."/>
            <person name="Yang H."/>
        </authorList>
    </citation>
    <scope>NUCLEOTIDE SEQUENCE [LARGE SCALE GENOMIC DNA]</scope>
    <source>
        <strain evidence="2 3">CD11_3</strain>
    </source>
</reference>
<keyword evidence="1" id="KW-1133">Transmembrane helix</keyword>
<dbReference type="AlphaFoldDB" id="A0A177K9U7"/>
<proteinExistence type="predicted"/>
<evidence type="ECO:0000313" key="2">
    <source>
        <dbReference type="EMBL" id="OAH49847.1"/>
    </source>
</evidence>
<dbReference type="EMBL" id="LSTV01000003">
    <property type="protein sequence ID" value="OAH49847.1"/>
    <property type="molecule type" value="Genomic_DNA"/>
</dbReference>
<feature type="transmembrane region" description="Helical" evidence="1">
    <location>
        <begin position="20"/>
        <end position="40"/>
    </location>
</feature>
<comment type="caution">
    <text evidence="2">The sequence shown here is derived from an EMBL/GenBank/DDBJ whole genome shotgun (WGS) entry which is preliminary data.</text>
</comment>
<name>A0A177K9U7_9MICO</name>
<gene>
    <name evidence="2" type="ORF">AYL44_09730</name>
</gene>
<keyword evidence="1" id="KW-0812">Transmembrane</keyword>
<protein>
    <submittedName>
        <fullName evidence="2">Uncharacterized protein</fullName>
    </submittedName>
</protein>
<sequence length="174" mass="19218">MRMPRRRAPLREQAFRIGTLMAGPVIALLVFAGLAATGIFEPVSPLVIVIVLVAMVVLAAIGGGIGMLVGNRLVGESIELAVRAPGDKWRHARADVSPGRMRLQKYRWQLRIPAGEPMDLDVDHVGSEERKSKPSQWWSMNPQIRIVDVQTPQGTFEMGALPSHLSELRQRLRG</sequence>
<feature type="transmembrane region" description="Helical" evidence="1">
    <location>
        <begin position="46"/>
        <end position="69"/>
    </location>
</feature>
<organism evidence="2 3">
    <name type="scientific">Microbacterium oleivorans</name>
    <dbReference type="NCBI Taxonomy" id="273677"/>
    <lineage>
        <taxon>Bacteria</taxon>
        <taxon>Bacillati</taxon>
        <taxon>Actinomycetota</taxon>
        <taxon>Actinomycetes</taxon>
        <taxon>Micrococcales</taxon>
        <taxon>Microbacteriaceae</taxon>
        <taxon>Microbacterium</taxon>
    </lineage>
</organism>